<evidence type="ECO:0000256" key="7">
    <source>
        <dbReference type="ARBA" id="ARBA00023242"/>
    </source>
</evidence>
<keyword evidence="11" id="KW-1185">Reference proteome</keyword>
<feature type="compositionally biased region" description="Basic and acidic residues" evidence="8">
    <location>
        <begin position="87"/>
        <end position="98"/>
    </location>
</feature>
<feature type="compositionally biased region" description="Low complexity" evidence="8">
    <location>
        <begin position="27"/>
        <end position="50"/>
    </location>
</feature>
<dbReference type="InterPro" id="IPR007219">
    <property type="entry name" value="XnlR_reg_dom"/>
</dbReference>
<evidence type="ECO:0000256" key="8">
    <source>
        <dbReference type="SAM" id="MobiDB-lite"/>
    </source>
</evidence>
<evidence type="ECO:0000259" key="9">
    <source>
        <dbReference type="PROSITE" id="PS50048"/>
    </source>
</evidence>
<evidence type="ECO:0000256" key="1">
    <source>
        <dbReference type="ARBA" id="ARBA00004123"/>
    </source>
</evidence>
<organism evidence="10 11">
    <name type="scientific">Purpureocillium lilacinum</name>
    <name type="common">Paecilomyces lilacinus</name>
    <dbReference type="NCBI Taxonomy" id="33203"/>
    <lineage>
        <taxon>Eukaryota</taxon>
        <taxon>Fungi</taxon>
        <taxon>Dikarya</taxon>
        <taxon>Ascomycota</taxon>
        <taxon>Pezizomycotina</taxon>
        <taxon>Sordariomycetes</taxon>
        <taxon>Hypocreomycetidae</taxon>
        <taxon>Hypocreales</taxon>
        <taxon>Ophiocordycipitaceae</taxon>
        <taxon>Purpureocillium</taxon>
    </lineage>
</organism>
<evidence type="ECO:0000256" key="4">
    <source>
        <dbReference type="ARBA" id="ARBA00023015"/>
    </source>
</evidence>
<keyword evidence="2" id="KW-0479">Metal-binding</keyword>
<dbReference type="Pfam" id="PF04082">
    <property type="entry name" value="Fungal_trans"/>
    <property type="match status" value="1"/>
</dbReference>
<accession>A0ABR0BH38</accession>
<keyword evidence="3" id="KW-0862">Zinc</keyword>
<comment type="caution">
    <text evidence="10">The sequence shown here is derived from an EMBL/GenBank/DDBJ whole genome shotgun (WGS) entry which is preliminary data.</text>
</comment>
<proteinExistence type="predicted"/>
<evidence type="ECO:0000313" key="10">
    <source>
        <dbReference type="EMBL" id="KAK4077310.1"/>
    </source>
</evidence>
<keyword evidence="6" id="KW-0804">Transcription</keyword>
<evidence type="ECO:0000313" key="11">
    <source>
        <dbReference type="Proteomes" id="UP001287286"/>
    </source>
</evidence>
<sequence length="389" mass="43075">MDDDRKRQTRARRTKRSAGTAMQTAEATSQSGASVTVSSSEHASSLSNHNLPKRSRAAAVITPNACTECRKKRAKCDGQMPCGRCSSRQDADSNKETETPYYQRQPHLGHEVIRRLHGGQSAERILAWLYGISVGPHLYGTENSQNLVSSDPTLSGDGRLDHPTVGEEGNTSAAPSARRSLWQTTSRSKTVDYNTRGKRHTPTAGTDPDNSAPEMPSVRADTAFASPRHYRGLDQVLSTVDTGEAEHTCGTWTTITDDLYFVRHLLALYFCWEYPTFASLSKEHFLRDFHSGRHLYCTSILVNALLALGCRFSDYPSTRGDPGDSSTAGDQFFREARRLLEEETDLHTLTTIQALGILSIREASFGRDAELFLADIRHNDMEARSCNIS</sequence>
<keyword evidence="4" id="KW-0805">Transcription regulation</keyword>
<name>A0ABR0BH38_PURLI</name>
<evidence type="ECO:0000256" key="2">
    <source>
        <dbReference type="ARBA" id="ARBA00022723"/>
    </source>
</evidence>
<dbReference type="EMBL" id="JAWRVI010000099">
    <property type="protein sequence ID" value="KAK4077310.1"/>
    <property type="molecule type" value="Genomic_DNA"/>
</dbReference>
<evidence type="ECO:0000256" key="3">
    <source>
        <dbReference type="ARBA" id="ARBA00022833"/>
    </source>
</evidence>
<feature type="compositionally biased region" description="Polar residues" evidence="8">
    <location>
        <begin position="181"/>
        <end position="193"/>
    </location>
</feature>
<feature type="domain" description="Zn(2)-C6 fungal-type" evidence="9">
    <location>
        <begin position="65"/>
        <end position="85"/>
    </location>
</feature>
<keyword evidence="5" id="KW-0238">DNA-binding</keyword>
<feature type="region of interest" description="Disordered" evidence="8">
    <location>
        <begin position="76"/>
        <end position="100"/>
    </location>
</feature>
<evidence type="ECO:0000256" key="5">
    <source>
        <dbReference type="ARBA" id="ARBA00023125"/>
    </source>
</evidence>
<dbReference type="Pfam" id="PF00172">
    <property type="entry name" value="Zn_clus"/>
    <property type="match status" value="1"/>
</dbReference>
<feature type="compositionally biased region" description="Basic residues" evidence="8">
    <location>
        <begin position="7"/>
        <end position="16"/>
    </location>
</feature>
<reference evidence="10 11" key="1">
    <citation type="journal article" date="2024" name="Microbiol. Resour. Announc.">
        <title>Genome annotations for the ascomycete fungi Trichoderma harzianum, Trichoderma aggressivum, and Purpureocillium lilacinum.</title>
        <authorList>
            <person name="Beijen E.P.W."/>
            <person name="Ohm R.A."/>
        </authorList>
    </citation>
    <scope>NUCLEOTIDE SEQUENCE [LARGE SCALE GENOMIC DNA]</scope>
    <source>
        <strain evidence="10 11">CBS 150709</strain>
    </source>
</reference>
<dbReference type="Proteomes" id="UP001287286">
    <property type="component" value="Unassembled WGS sequence"/>
</dbReference>
<feature type="region of interest" description="Disordered" evidence="8">
    <location>
        <begin position="143"/>
        <end position="216"/>
    </location>
</feature>
<comment type="subcellular location">
    <subcellularLocation>
        <location evidence="1">Nucleus</location>
    </subcellularLocation>
</comment>
<dbReference type="PANTHER" id="PTHR31313:SF4">
    <property type="entry name" value="CONIDIAL DEVELOPMENT PROTEIN FLUFFY"/>
    <property type="match status" value="1"/>
</dbReference>
<feature type="region of interest" description="Disordered" evidence="8">
    <location>
        <begin position="1"/>
        <end position="56"/>
    </location>
</feature>
<dbReference type="CDD" id="cd00067">
    <property type="entry name" value="GAL4"/>
    <property type="match status" value="1"/>
</dbReference>
<dbReference type="InterPro" id="IPR036864">
    <property type="entry name" value="Zn2-C6_fun-type_DNA-bd_sf"/>
</dbReference>
<dbReference type="InterPro" id="IPR051615">
    <property type="entry name" value="Transcr_Regulatory_Elem"/>
</dbReference>
<dbReference type="Gene3D" id="4.10.240.10">
    <property type="entry name" value="Zn(2)-C6 fungal-type DNA-binding domain"/>
    <property type="match status" value="1"/>
</dbReference>
<dbReference type="CDD" id="cd12148">
    <property type="entry name" value="fungal_TF_MHR"/>
    <property type="match status" value="1"/>
</dbReference>
<dbReference type="SUPFAM" id="SSF57701">
    <property type="entry name" value="Zn2/Cys6 DNA-binding domain"/>
    <property type="match status" value="1"/>
</dbReference>
<dbReference type="InterPro" id="IPR001138">
    <property type="entry name" value="Zn2Cys6_DnaBD"/>
</dbReference>
<dbReference type="PANTHER" id="PTHR31313">
    <property type="entry name" value="TY1 ENHANCER ACTIVATOR"/>
    <property type="match status" value="1"/>
</dbReference>
<gene>
    <name evidence="10" type="ORF">Purlil1_12346</name>
</gene>
<protein>
    <submittedName>
        <fullName evidence="10">Transcriptional regulator family: Fungal Specific TF</fullName>
    </submittedName>
</protein>
<feature type="compositionally biased region" description="Polar residues" evidence="8">
    <location>
        <begin position="143"/>
        <end position="153"/>
    </location>
</feature>
<keyword evidence="7" id="KW-0539">Nucleus</keyword>
<dbReference type="PROSITE" id="PS50048">
    <property type="entry name" value="ZN2_CY6_FUNGAL_2"/>
    <property type="match status" value="1"/>
</dbReference>
<evidence type="ECO:0000256" key="6">
    <source>
        <dbReference type="ARBA" id="ARBA00023163"/>
    </source>
</evidence>